<dbReference type="RefSeq" id="WP_098514602.1">
    <property type="nucleotide sequence ID" value="NZ_JBIAKZ010000044.1"/>
</dbReference>
<proteinExistence type="predicted"/>
<name>A0A2A9FIK4_9PSEU</name>
<dbReference type="Proteomes" id="UP000243542">
    <property type="component" value="Unassembled WGS sequence"/>
</dbReference>
<evidence type="ECO:0000313" key="2">
    <source>
        <dbReference type="Proteomes" id="UP000243542"/>
    </source>
</evidence>
<dbReference type="NCBIfam" id="TIGR02547">
    <property type="entry name" value="casA_cse1"/>
    <property type="match status" value="1"/>
</dbReference>
<evidence type="ECO:0000313" key="1">
    <source>
        <dbReference type="EMBL" id="PFG50978.1"/>
    </source>
</evidence>
<dbReference type="Gene3D" id="1.10.132.100">
    <property type="match status" value="1"/>
</dbReference>
<dbReference type="InterPro" id="IPR013381">
    <property type="entry name" value="CRISPR-assoc_prot_Cse1"/>
</dbReference>
<protein>
    <submittedName>
        <fullName evidence="1">CRISPR-associated Cse1 family protein</fullName>
    </submittedName>
</protein>
<dbReference type="EMBL" id="PDJK01000002">
    <property type="protein sequence ID" value="PFG50978.1"/>
    <property type="molecule type" value="Genomic_DNA"/>
</dbReference>
<reference evidence="1 2" key="1">
    <citation type="submission" date="2017-10" db="EMBL/GenBank/DDBJ databases">
        <title>Sequencing the genomes of 1000 actinobacteria strains.</title>
        <authorList>
            <person name="Klenk H.-P."/>
        </authorList>
    </citation>
    <scope>NUCLEOTIDE SEQUENCE [LARGE SCALE GENOMIC DNA]</scope>
    <source>
        <strain evidence="1 2">DSM 46092</strain>
    </source>
</reference>
<dbReference type="AlphaFoldDB" id="A0A2A9FIK4"/>
<dbReference type="CDD" id="cd09729">
    <property type="entry name" value="Cse1_I-E"/>
    <property type="match status" value="1"/>
</dbReference>
<accession>A0A2A9FIK4</accession>
<gene>
    <name evidence="1" type="ORF">ATK36_6240</name>
</gene>
<organism evidence="1 2">
    <name type="scientific">Amycolatopsis sulphurea</name>
    <dbReference type="NCBI Taxonomy" id="76022"/>
    <lineage>
        <taxon>Bacteria</taxon>
        <taxon>Bacillati</taxon>
        <taxon>Actinomycetota</taxon>
        <taxon>Actinomycetes</taxon>
        <taxon>Pseudonocardiales</taxon>
        <taxon>Pseudonocardiaceae</taxon>
        <taxon>Amycolatopsis</taxon>
    </lineage>
</organism>
<keyword evidence="2" id="KW-1185">Reference proteome</keyword>
<sequence length="545" mass="59351">MNDAEPVTFDLTDQPWLPVRTLAGEPLELSLVDVLVQAHTLSGLTCEVGTQMFALTRLLLAVLHGAIDGPRDVDHWEQLWSQDTLPADAIVSYLAKHRDRFDLFHPQTPFLQVAGLRTAKGEVSELNKLIADVPNGHPFFTTRIGGPLRLSYAEAARWLVHCHAFDPSGIKSGAEGDPRVKGGKGYPIGTGWSGNLGGVLPEGRTLRETLLLNLIAADSVSLHRDPAIDLPVWERKPAGVTEEQEGGRAPEGPVDLYTWQSRRIRLVREDNAVTAVLICNGERSTPQNKNLVEPHTAWRRSQAQEKKLRQPLVYMPREHLPERAVWRGLQSLLPGAEKGQGSEAAAFLSPGVLEWVAEVADIVGPDQPLRLHTVGMTYGAQSSTTSDILDDHIELRSVLISRGARALVQTALDSVAAAENGALAVSRLASNLAAAAGAGKDDRDGPRARASERCYAALDIEFRTWLRGMRAGTDPIEAARAWHTTANRSIRALGAELLEQAPMTAWAGRIVNGNLLTSAHADRYFRKAVKDAFPFAYNDDSEAAS</sequence>
<comment type="caution">
    <text evidence="1">The sequence shown here is derived from an EMBL/GenBank/DDBJ whole genome shotgun (WGS) entry which is preliminary data.</text>
</comment>
<dbReference type="Pfam" id="PF09481">
    <property type="entry name" value="CRISPR_Cse1"/>
    <property type="match status" value="1"/>
</dbReference>